<comment type="caution">
    <text evidence="2">The sequence shown here is derived from an EMBL/GenBank/DDBJ whole genome shotgun (WGS) entry which is preliminary data.</text>
</comment>
<accession>A0A1R1C4I1</accession>
<reference evidence="2 3" key="1">
    <citation type="submission" date="2016-11" db="EMBL/GenBank/DDBJ databases">
        <title>Paenibacillus species isolates.</title>
        <authorList>
            <person name="Beno S.M."/>
        </authorList>
    </citation>
    <scope>NUCLEOTIDE SEQUENCE [LARGE SCALE GENOMIC DNA]</scope>
    <source>
        <strain evidence="2 3">FSL H8-0246</strain>
    </source>
</reference>
<dbReference type="AlphaFoldDB" id="A0A1R1C4I1"/>
<dbReference type="RefSeq" id="WP_076330442.1">
    <property type="nucleotide sequence ID" value="NZ_MRTJ01000001.1"/>
</dbReference>
<protein>
    <submittedName>
        <fullName evidence="2">Uncharacterized protein</fullName>
    </submittedName>
</protein>
<evidence type="ECO:0000313" key="3">
    <source>
        <dbReference type="Proteomes" id="UP000187134"/>
    </source>
</evidence>
<dbReference type="Gene3D" id="3.40.5.20">
    <property type="entry name" value="YqbF domain"/>
    <property type="match status" value="1"/>
</dbReference>
<evidence type="ECO:0000313" key="2">
    <source>
        <dbReference type="EMBL" id="OMF17042.1"/>
    </source>
</evidence>
<feature type="compositionally biased region" description="Basic and acidic residues" evidence="1">
    <location>
        <begin position="1"/>
        <end position="13"/>
    </location>
</feature>
<dbReference type="EMBL" id="MRTJ01000001">
    <property type="protein sequence ID" value="OMF17042.1"/>
    <property type="molecule type" value="Genomic_DNA"/>
</dbReference>
<proteinExistence type="predicted"/>
<dbReference type="Proteomes" id="UP000187134">
    <property type="component" value="Unassembled WGS sequence"/>
</dbReference>
<gene>
    <name evidence="2" type="ORF">BK131_03450</name>
</gene>
<dbReference type="InterPro" id="IPR036840">
    <property type="entry name" value="YqbF_dom_sf"/>
</dbReference>
<sequence>MTVAKKEQGKDAVEVANQTQPAAPDEQGKGAPHKSKEQSNETVAPQFYATLERGKTFDVGGIVFKVGEEKEVTESLHSRLANNALFSVRKD</sequence>
<dbReference type="OrthoDB" id="9888334at2"/>
<name>A0A1R1C4I1_PAEAM</name>
<evidence type="ECO:0000256" key="1">
    <source>
        <dbReference type="SAM" id="MobiDB-lite"/>
    </source>
</evidence>
<dbReference type="SUPFAM" id="SSF160059">
    <property type="entry name" value="PriA/YqbF domain"/>
    <property type="match status" value="1"/>
</dbReference>
<feature type="region of interest" description="Disordered" evidence="1">
    <location>
        <begin position="1"/>
        <end position="46"/>
    </location>
</feature>
<organism evidence="2 3">
    <name type="scientific">Paenibacillus amylolyticus</name>
    <dbReference type="NCBI Taxonomy" id="1451"/>
    <lineage>
        <taxon>Bacteria</taxon>
        <taxon>Bacillati</taxon>
        <taxon>Bacillota</taxon>
        <taxon>Bacilli</taxon>
        <taxon>Bacillales</taxon>
        <taxon>Paenibacillaceae</taxon>
        <taxon>Paenibacillus</taxon>
    </lineage>
</organism>